<gene>
    <name evidence="16" type="primary">MPUL0C01820</name>
    <name evidence="16" type="ORF">METSCH_C01820</name>
</gene>
<protein>
    <recommendedName>
        <fullName evidence="4 14">Dolichyl-phosphate-mannose--protein mannosyltransferase</fullName>
        <ecNumber evidence="4 14">2.4.1.109</ecNumber>
    </recommendedName>
</protein>
<dbReference type="AlphaFoldDB" id="A0A4P6XLK5"/>
<reference evidence="17" key="1">
    <citation type="submission" date="2019-03" db="EMBL/GenBank/DDBJ databases">
        <title>Snf2 controls pulcherriminic acid biosynthesis and connects pigmentation and antifungal activity of the yeast Metschnikowia pulcherrima.</title>
        <authorList>
            <person name="Gore-Lloyd D."/>
            <person name="Sumann I."/>
            <person name="Brachmann A.O."/>
            <person name="Schneeberger K."/>
            <person name="Ortiz-Merino R.A."/>
            <person name="Moreno-Beltran M."/>
            <person name="Schlaefli M."/>
            <person name="Kirner P."/>
            <person name="Santos Kron A."/>
            <person name="Wolfe K.H."/>
            <person name="Piel J."/>
            <person name="Ahrens C.H."/>
            <person name="Henk D."/>
            <person name="Freimoser F.M."/>
        </authorList>
    </citation>
    <scope>NUCLEOTIDE SEQUENCE [LARGE SCALE GENOMIC DNA]</scope>
    <source>
        <strain evidence="17">APC 1.2</strain>
    </source>
</reference>
<keyword evidence="9 14" id="KW-0256">Endoplasmic reticulum</keyword>
<dbReference type="InterPro" id="IPR027005">
    <property type="entry name" value="PMT-like"/>
</dbReference>
<keyword evidence="5 14" id="KW-0328">Glycosyltransferase</keyword>
<feature type="domain" description="MIR" evidence="15">
    <location>
        <begin position="434"/>
        <end position="490"/>
    </location>
</feature>
<dbReference type="GO" id="GO:0005789">
    <property type="term" value="C:endoplasmic reticulum membrane"/>
    <property type="evidence" value="ECO:0007669"/>
    <property type="project" value="UniProtKB-SubCell"/>
</dbReference>
<feature type="transmembrane region" description="Helical" evidence="14">
    <location>
        <begin position="709"/>
        <end position="730"/>
    </location>
</feature>
<keyword evidence="7 14" id="KW-0812">Transmembrane</keyword>
<dbReference type="PANTHER" id="PTHR10050:SF52">
    <property type="entry name" value="DOLICHYL-PHOSPHATE-MANNOSE--PROTEIN MANNOSYLTRANSFERASE 6"/>
    <property type="match status" value="1"/>
</dbReference>
<dbReference type="GO" id="GO:0004169">
    <property type="term" value="F:dolichyl-phosphate-mannose-protein mannosyltransferase activity"/>
    <property type="evidence" value="ECO:0007669"/>
    <property type="project" value="UniProtKB-UniRule"/>
</dbReference>
<feature type="transmembrane region" description="Helical" evidence="14">
    <location>
        <begin position="66"/>
        <end position="84"/>
    </location>
</feature>
<dbReference type="Proteomes" id="UP000292447">
    <property type="component" value="Chromosome III"/>
</dbReference>
<evidence type="ECO:0000256" key="3">
    <source>
        <dbReference type="ARBA" id="ARBA00007222"/>
    </source>
</evidence>
<keyword evidence="6 14" id="KW-0808">Transferase</keyword>
<organism evidence="16 17">
    <name type="scientific">Metschnikowia aff. pulcherrima</name>
    <dbReference type="NCBI Taxonomy" id="2163413"/>
    <lineage>
        <taxon>Eukaryota</taxon>
        <taxon>Fungi</taxon>
        <taxon>Dikarya</taxon>
        <taxon>Ascomycota</taxon>
        <taxon>Saccharomycotina</taxon>
        <taxon>Pichiomycetes</taxon>
        <taxon>Metschnikowiaceae</taxon>
        <taxon>Metschnikowia</taxon>
    </lineage>
</organism>
<evidence type="ECO:0000256" key="7">
    <source>
        <dbReference type="ARBA" id="ARBA00022692"/>
    </source>
</evidence>
<dbReference type="EMBL" id="CP034458">
    <property type="protein sequence ID" value="QBM88217.1"/>
    <property type="molecule type" value="Genomic_DNA"/>
</dbReference>
<evidence type="ECO:0000256" key="5">
    <source>
        <dbReference type="ARBA" id="ARBA00022676"/>
    </source>
</evidence>
<accession>A0A4P6XLK5</accession>
<dbReference type="STRING" id="2163413.A0A4P6XLK5"/>
<feature type="transmembrane region" description="Helical" evidence="14">
    <location>
        <begin position="682"/>
        <end position="703"/>
    </location>
</feature>
<dbReference type="SUPFAM" id="SSF82109">
    <property type="entry name" value="MIR domain"/>
    <property type="match status" value="1"/>
</dbReference>
<dbReference type="InterPro" id="IPR032421">
    <property type="entry name" value="PMT_4TMC"/>
</dbReference>
<name>A0A4P6XLK5_9ASCO</name>
<evidence type="ECO:0000256" key="13">
    <source>
        <dbReference type="ARBA" id="ARBA00045102"/>
    </source>
</evidence>
<dbReference type="EC" id="2.4.1.109" evidence="4 14"/>
<comment type="subcellular location">
    <subcellularLocation>
        <location evidence="1 14">Endoplasmic reticulum membrane</location>
        <topology evidence="1 14">Multi-pass membrane protein</topology>
    </subcellularLocation>
</comment>
<evidence type="ECO:0000256" key="12">
    <source>
        <dbReference type="ARBA" id="ARBA00045085"/>
    </source>
</evidence>
<dbReference type="PANTHER" id="PTHR10050">
    <property type="entry name" value="DOLICHYL-PHOSPHATE-MANNOSE--PROTEIN MANNOSYLTRANSFERASE"/>
    <property type="match status" value="1"/>
</dbReference>
<feature type="transmembrane region" description="Helical" evidence="14">
    <location>
        <begin position="643"/>
        <end position="666"/>
    </location>
</feature>
<keyword evidence="17" id="KW-1185">Reference proteome</keyword>
<evidence type="ECO:0000256" key="6">
    <source>
        <dbReference type="ARBA" id="ARBA00022679"/>
    </source>
</evidence>
<evidence type="ECO:0000256" key="4">
    <source>
        <dbReference type="ARBA" id="ARBA00012839"/>
    </source>
</evidence>
<feature type="transmembrane region" description="Helical" evidence="14">
    <location>
        <begin position="155"/>
        <end position="175"/>
    </location>
</feature>
<evidence type="ECO:0000256" key="8">
    <source>
        <dbReference type="ARBA" id="ARBA00022737"/>
    </source>
</evidence>
<dbReference type="PROSITE" id="PS50919">
    <property type="entry name" value="MIR"/>
    <property type="match status" value="2"/>
</dbReference>
<evidence type="ECO:0000256" key="11">
    <source>
        <dbReference type="ARBA" id="ARBA00023136"/>
    </source>
</evidence>
<evidence type="ECO:0000256" key="9">
    <source>
        <dbReference type="ARBA" id="ARBA00022824"/>
    </source>
</evidence>
<comment type="catalytic activity">
    <reaction evidence="12 14">
        <text>a di-trans,poly-cis-dolichyl beta-D-mannosyl phosphate + L-threonyl-[protein] = 3-O-(alpha-D-mannosyl)-L-threonyl-[protein] + a di-trans,poly-cis-dolichyl phosphate + H(+)</text>
        <dbReference type="Rhea" id="RHEA:53396"/>
        <dbReference type="Rhea" id="RHEA-COMP:11060"/>
        <dbReference type="Rhea" id="RHEA-COMP:13547"/>
        <dbReference type="Rhea" id="RHEA-COMP:19498"/>
        <dbReference type="Rhea" id="RHEA-COMP:19501"/>
        <dbReference type="ChEBI" id="CHEBI:15378"/>
        <dbReference type="ChEBI" id="CHEBI:30013"/>
        <dbReference type="ChEBI" id="CHEBI:57683"/>
        <dbReference type="ChEBI" id="CHEBI:58211"/>
        <dbReference type="ChEBI" id="CHEBI:137323"/>
        <dbReference type="EC" id="2.4.1.109"/>
    </reaction>
</comment>
<dbReference type="Pfam" id="PF02366">
    <property type="entry name" value="PMT"/>
    <property type="match status" value="1"/>
</dbReference>
<feature type="transmembrane region" description="Helical" evidence="14">
    <location>
        <begin position="243"/>
        <end position="271"/>
    </location>
</feature>
<evidence type="ECO:0000313" key="16">
    <source>
        <dbReference type="EMBL" id="QBM88217.1"/>
    </source>
</evidence>
<dbReference type="Pfam" id="PF02815">
    <property type="entry name" value="MIR"/>
    <property type="match status" value="1"/>
</dbReference>
<dbReference type="InterPro" id="IPR016093">
    <property type="entry name" value="MIR_motif"/>
</dbReference>
<dbReference type="SMART" id="SM00472">
    <property type="entry name" value="MIR"/>
    <property type="match status" value="3"/>
</dbReference>
<comment type="catalytic activity">
    <reaction evidence="13 14">
        <text>a di-trans,poly-cis-dolichyl beta-D-mannosyl phosphate + L-seryl-[protein] = 3-O-(alpha-D-mannosyl)-L-seryl-[protein] + a di-trans,poly-cis-dolichyl phosphate + H(+)</text>
        <dbReference type="Rhea" id="RHEA:17377"/>
        <dbReference type="Rhea" id="RHEA-COMP:9863"/>
        <dbReference type="Rhea" id="RHEA-COMP:13546"/>
        <dbReference type="Rhea" id="RHEA-COMP:19498"/>
        <dbReference type="Rhea" id="RHEA-COMP:19501"/>
        <dbReference type="ChEBI" id="CHEBI:15378"/>
        <dbReference type="ChEBI" id="CHEBI:29999"/>
        <dbReference type="ChEBI" id="CHEBI:57683"/>
        <dbReference type="ChEBI" id="CHEBI:58211"/>
        <dbReference type="ChEBI" id="CHEBI:137321"/>
        <dbReference type="EC" id="2.4.1.109"/>
    </reaction>
</comment>
<keyword evidence="11 14" id="KW-0472">Membrane</keyword>
<evidence type="ECO:0000256" key="1">
    <source>
        <dbReference type="ARBA" id="ARBA00004477"/>
    </source>
</evidence>
<feature type="domain" description="MIR" evidence="15">
    <location>
        <begin position="506"/>
        <end position="563"/>
    </location>
</feature>
<dbReference type="Pfam" id="PF16192">
    <property type="entry name" value="PMT_4TMC"/>
    <property type="match status" value="1"/>
</dbReference>
<dbReference type="Gene3D" id="2.80.10.50">
    <property type="match status" value="1"/>
</dbReference>
<dbReference type="InterPro" id="IPR036300">
    <property type="entry name" value="MIR_dom_sf"/>
</dbReference>
<comment type="pathway">
    <text evidence="2 14">Protein modification; protein glycosylation.</text>
</comment>
<feature type="transmembrane region" description="Helical" evidence="14">
    <location>
        <begin position="742"/>
        <end position="759"/>
    </location>
</feature>
<evidence type="ECO:0000256" key="10">
    <source>
        <dbReference type="ARBA" id="ARBA00022989"/>
    </source>
</evidence>
<keyword evidence="10 14" id="KW-1133">Transmembrane helix</keyword>
<evidence type="ECO:0000259" key="15">
    <source>
        <dbReference type="PROSITE" id="PS50919"/>
    </source>
</evidence>
<dbReference type="InterPro" id="IPR003342">
    <property type="entry name" value="ArnT-like_N"/>
</dbReference>
<evidence type="ECO:0000256" key="14">
    <source>
        <dbReference type="RuleBase" id="RU367007"/>
    </source>
</evidence>
<sequence length="783" mass="88914">MDLGEAIVLENAISSTGVSRPNGASLRHRQIGQQATLDSGPDFDELVKQTSTLSLKEPQTPGKWCYYWKYVILPILLTSLAAYVRFFGISNNQSVVWDEAHFGKFGSYYIQREFYFDVHPPLGKLLVGLLGWLAGFDGEFKFDSGKPFPPGNHFIYMRYFNCIFGVLCTPLAYYTGLELGYSMWTSWYVALSVALEMLSLTLSKFILLDSMLLFFTVLTFFCLAKMHTLSAQDRLLTLKGSAWLALTGVSIGCVCLVKWVGLFVTVLVGLYTGYDLLIKLYQTTALPPARITRRVYAAHWLSRIVCLIIVPFIIYVCAFKVHFAVLSRSGPGDGSISTLLQASLEGNGLQNGPRSVAYGLKITLRSQGLSPNLLHSHAHLYPEGSHQQQVTTYGFKDDNNEFLIEFGMRTSRDENRFATLEFDEENPDLNLDYKTLVKDGDTIRLSHKNTGAFLHLHAIAAAVLTQHYEATCYGGISIDDDQDDWIIEIQLQDKSPLPAFLDENEAEVHPVLTNFRLRHKVVGCYLATTGHAYPAWGFQQGEVICKRSFLALDKSTWWNIEDHVNDRLEMPAEKYVAPKPKFWKEFVLLNYGMMASNNALVPDPDHHDHLASSWWEWPLLRLGLRMSSWGPGAYRYFLMGHPFVTLFSTLCVVLAIFVFSGILLAWQRQKVKLGVFSDEWRFILAGGIFPFVGWVLHYLPFVIMSRVTYLHHYVPALYFAIFVSGFLVELCTRKLPNFIGKPMHVVLYACVLGVFWYYHPLAMGMVGPSEDYSHLKLFRTWRI</sequence>
<dbReference type="UniPathway" id="UPA00378"/>
<feature type="transmembrane region" description="Helical" evidence="14">
    <location>
        <begin position="300"/>
        <end position="319"/>
    </location>
</feature>
<comment type="similarity">
    <text evidence="3 14">Belongs to the glycosyltransferase 39 family.</text>
</comment>
<evidence type="ECO:0000256" key="2">
    <source>
        <dbReference type="ARBA" id="ARBA00004922"/>
    </source>
</evidence>
<comment type="function">
    <text evidence="14">Transfers mannose from Dol-P-mannose to Ser or Thr residues on proteins.</text>
</comment>
<evidence type="ECO:0000313" key="17">
    <source>
        <dbReference type="Proteomes" id="UP000292447"/>
    </source>
</evidence>
<feature type="transmembrane region" description="Helical" evidence="14">
    <location>
        <begin position="212"/>
        <end position="231"/>
    </location>
</feature>
<keyword evidence="8" id="KW-0677">Repeat</keyword>
<proteinExistence type="inferred from homology"/>